<dbReference type="EMBL" id="JACHTF010000010">
    <property type="protein sequence ID" value="MBB1061030.1"/>
    <property type="molecule type" value="Genomic_DNA"/>
</dbReference>
<dbReference type="InterPro" id="IPR003431">
    <property type="entry name" value="B-propeller_Phytase"/>
</dbReference>
<comment type="caution">
    <text evidence="2">The sequence shown here is derived from an EMBL/GenBank/DDBJ whole genome shotgun (WGS) entry which is preliminary data.</text>
</comment>
<protein>
    <submittedName>
        <fullName evidence="2">Phytase</fullName>
    </submittedName>
</protein>
<feature type="domain" description="BPP" evidence="1">
    <location>
        <begin position="88"/>
        <end position="413"/>
    </location>
</feature>
<dbReference type="Pfam" id="PF02333">
    <property type="entry name" value="Phytase"/>
    <property type="match status" value="1"/>
</dbReference>
<name>A0A7W3TMF0_9GAMM</name>
<evidence type="ECO:0000259" key="1">
    <source>
        <dbReference type="PROSITE" id="PS51662"/>
    </source>
</evidence>
<evidence type="ECO:0000313" key="3">
    <source>
        <dbReference type="Proteomes" id="UP000523196"/>
    </source>
</evidence>
<keyword evidence="3" id="KW-1185">Reference proteome</keyword>
<dbReference type="GO" id="GO:0016158">
    <property type="term" value="F:inositol hexakisphosphate 3-phosphatase activity"/>
    <property type="evidence" value="ECO:0007669"/>
    <property type="project" value="InterPro"/>
</dbReference>
<evidence type="ECO:0000313" key="2">
    <source>
        <dbReference type="EMBL" id="MBB1061030.1"/>
    </source>
</evidence>
<dbReference type="InterPro" id="IPR011042">
    <property type="entry name" value="6-blade_b-propeller_TolB-like"/>
</dbReference>
<dbReference type="SUPFAM" id="SSF50956">
    <property type="entry name" value="Thermostable phytase (3-phytase)"/>
    <property type="match status" value="1"/>
</dbReference>
<dbReference type="AlphaFoldDB" id="A0A7W3TMF0"/>
<organism evidence="2 3">
    <name type="scientific">Marilutibacter spongiae</name>
    <dbReference type="NCBI Taxonomy" id="2025720"/>
    <lineage>
        <taxon>Bacteria</taxon>
        <taxon>Pseudomonadati</taxon>
        <taxon>Pseudomonadota</taxon>
        <taxon>Gammaproteobacteria</taxon>
        <taxon>Lysobacterales</taxon>
        <taxon>Lysobacteraceae</taxon>
        <taxon>Marilutibacter</taxon>
    </lineage>
</organism>
<dbReference type="Proteomes" id="UP000523196">
    <property type="component" value="Unassembled WGS sequence"/>
</dbReference>
<dbReference type="PROSITE" id="PS51662">
    <property type="entry name" value="BP_PHYTASE"/>
    <property type="match status" value="1"/>
</dbReference>
<accession>A0A7W3TMF0</accession>
<reference evidence="2 3" key="1">
    <citation type="submission" date="2020-08" db="EMBL/GenBank/DDBJ databases">
        <authorList>
            <person name="Xu S."/>
            <person name="Li A."/>
        </authorList>
    </citation>
    <scope>NUCLEOTIDE SEQUENCE [LARGE SCALE GENOMIC DNA]</scope>
    <source>
        <strain evidence="2 3">119BY6-57</strain>
    </source>
</reference>
<sequence>MTLPPDGSRARGARGVVRDAAAISLSREARRKWRFVDTFIAGIPSVSIRLLPFLLAVALLPACTTTLAEKEATADREPDEAGEVDPLLADHAIPHRVVAEAFTTAPAPADNIDSPASWRAPDGRRWLIATAKTSDTLVVYDGDTGERIREVAGPGTGAGRLDRPNGIAVIDDLVLVVERDNRRVQAFALPGFEPVASFGASELVQPYGLWVRHLGEGYEVIVSDNYMSDEDEDVPPPLAELDRRFRRYALVEHDGQWSATLVGSFGATDAAGAIRIAESVFGDVAHDRLLLAEEDVAVGTRLREYGLDGRYRGRDVGAGLFKAQAEGMALYACNDGSGYWLATDQFKDRSLFHVFDRVSLAHVGAFAGARTANTDGVWLDMSGDTRFPEGVFYAVDDDQGVSAFDWRDIATVLSLKSCAN</sequence>
<dbReference type="Gene3D" id="2.120.10.30">
    <property type="entry name" value="TolB, C-terminal domain"/>
    <property type="match status" value="1"/>
</dbReference>
<proteinExistence type="predicted"/>
<gene>
    <name evidence="2" type="ORF">H4F98_10625</name>
</gene>